<dbReference type="InterPro" id="IPR036582">
    <property type="entry name" value="Mao_N_sf"/>
</dbReference>
<comment type="caution">
    <text evidence="4">The sequence shown here is derived from an EMBL/GenBank/DDBJ whole genome shotgun (WGS) entry which is preliminary data.</text>
</comment>
<keyword evidence="1" id="KW-0479">Metal-binding</keyword>
<dbReference type="PANTHER" id="PTHR10587:SF133">
    <property type="entry name" value="CHITIN DEACETYLASE 1-RELATED"/>
    <property type="match status" value="1"/>
</dbReference>
<dbReference type="GO" id="GO:0016810">
    <property type="term" value="F:hydrolase activity, acting on carbon-nitrogen (but not peptide) bonds"/>
    <property type="evidence" value="ECO:0007669"/>
    <property type="project" value="InterPro"/>
</dbReference>
<dbReference type="InterPro" id="IPR002509">
    <property type="entry name" value="NODB_dom"/>
</dbReference>
<dbReference type="Proteomes" id="UP000886808">
    <property type="component" value="Unassembled WGS sequence"/>
</dbReference>
<evidence type="ECO:0000313" key="5">
    <source>
        <dbReference type="Proteomes" id="UP000886808"/>
    </source>
</evidence>
<dbReference type="Gene3D" id="3.20.20.370">
    <property type="entry name" value="Glycoside hydrolase/deacetylase"/>
    <property type="match status" value="1"/>
</dbReference>
<accession>A0A9D1PH01</accession>
<dbReference type="Pfam" id="PF01522">
    <property type="entry name" value="Polysacc_deac_1"/>
    <property type="match status" value="1"/>
</dbReference>
<proteinExistence type="predicted"/>
<evidence type="ECO:0000256" key="2">
    <source>
        <dbReference type="ARBA" id="ARBA00022801"/>
    </source>
</evidence>
<dbReference type="SUPFAM" id="SSF55383">
    <property type="entry name" value="Copper amine oxidase, domain N"/>
    <property type="match status" value="1"/>
</dbReference>
<organism evidence="4 5">
    <name type="scientific">Candidatus Butyricicoccus avistercoris</name>
    <dbReference type="NCBI Taxonomy" id="2838518"/>
    <lineage>
        <taxon>Bacteria</taxon>
        <taxon>Bacillati</taxon>
        <taxon>Bacillota</taxon>
        <taxon>Clostridia</taxon>
        <taxon>Eubacteriales</taxon>
        <taxon>Butyricicoccaceae</taxon>
        <taxon>Butyricicoccus</taxon>
    </lineage>
</organism>
<keyword evidence="2" id="KW-0378">Hydrolase</keyword>
<dbReference type="InterPro" id="IPR050248">
    <property type="entry name" value="Polysacc_deacetylase_ArnD"/>
</dbReference>
<reference evidence="4" key="2">
    <citation type="submission" date="2021-04" db="EMBL/GenBank/DDBJ databases">
        <authorList>
            <person name="Gilroy R."/>
        </authorList>
    </citation>
    <scope>NUCLEOTIDE SEQUENCE</scope>
    <source>
        <strain evidence="4">CHK193-4272</strain>
    </source>
</reference>
<evidence type="ECO:0000256" key="1">
    <source>
        <dbReference type="ARBA" id="ARBA00022723"/>
    </source>
</evidence>
<dbReference type="InterPro" id="IPR011330">
    <property type="entry name" value="Glyco_hydro/deAcase_b/a-brl"/>
</dbReference>
<dbReference type="GO" id="GO:0046872">
    <property type="term" value="F:metal ion binding"/>
    <property type="evidence" value="ECO:0007669"/>
    <property type="project" value="UniProtKB-KW"/>
</dbReference>
<dbReference type="PROSITE" id="PS51677">
    <property type="entry name" value="NODB"/>
    <property type="match status" value="1"/>
</dbReference>
<reference evidence="4" key="1">
    <citation type="journal article" date="2021" name="PeerJ">
        <title>Extensive microbial diversity within the chicken gut microbiome revealed by metagenomics and culture.</title>
        <authorList>
            <person name="Gilroy R."/>
            <person name="Ravi A."/>
            <person name="Getino M."/>
            <person name="Pursley I."/>
            <person name="Horton D.L."/>
            <person name="Alikhan N.F."/>
            <person name="Baker D."/>
            <person name="Gharbi K."/>
            <person name="Hall N."/>
            <person name="Watson M."/>
            <person name="Adriaenssens E.M."/>
            <person name="Foster-Nyarko E."/>
            <person name="Jarju S."/>
            <person name="Secka A."/>
            <person name="Antonio M."/>
            <person name="Oren A."/>
            <person name="Chaudhuri R.R."/>
            <person name="La Ragione R."/>
            <person name="Hildebrand F."/>
            <person name="Pallen M.J."/>
        </authorList>
    </citation>
    <scope>NUCLEOTIDE SEQUENCE</scope>
    <source>
        <strain evidence="4">CHK193-4272</strain>
    </source>
</reference>
<sequence length="520" mass="56308">MKWKIGAVLMFIVFCLAIVPTVVSGVGAGDLTSIFSSANQFVVEVGNNNAMLSGEKVSLGEDVQNAVYTDESGEIMLPISGTAQAMGMQLNWDGSAPNATLTKDDKTLDVAVVYPQTNDANASVFMSAKSFAEAMGWTYKVSENGYFAVLSDKETDDKTMSKLCDKATEQIGIPKDMLLKSSLIFRAGSDKVLKNGEEVTLEDSEGMTYAPMVDGDNYYLPLDALKALLGDSVKDAKNTTEKDDVTYVSAKEVAEIMKYTTAGKGDIFMMGELSYGNADAQVAALTAIGEQLPDQAASIPKADAYVALTFDDGPTGGSEGLTARLLNGLKERNAHATFFMCGYRIKDFHTHMDRYLAEGHELGNHTMDHPGLLTKKTYDVIVDQIQSNSDLINSYCGQVPTVFRPVGGAVNDDVKKAAAACGLPIINWSVDTEDWKYRDAERIKNVIVQNAKDGDIVLMHDLRDCTLEGALAAIDILSQKGYAFVTVEELARIKGVEMKAGEVYTNFRNSTVQKLLTSET</sequence>
<evidence type="ECO:0000259" key="3">
    <source>
        <dbReference type="PROSITE" id="PS51677"/>
    </source>
</evidence>
<gene>
    <name evidence="4" type="ORF">H9746_02105</name>
</gene>
<dbReference type="GO" id="GO:0016020">
    <property type="term" value="C:membrane"/>
    <property type="evidence" value="ECO:0007669"/>
    <property type="project" value="TreeGrafter"/>
</dbReference>
<dbReference type="SUPFAM" id="SSF88713">
    <property type="entry name" value="Glycoside hydrolase/deacetylase"/>
    <property type="match status" value="1"/>
</dbReference>
<evidence type="ECO:0000313" key="4">
    <source>
        <dbReference type="EMBL" id="HIV61630.1"/>
    </source>
</evidence>
<dbReference type="EMBL" id="DXIE01000016">
    <property type="protein sequence ID" value="HIV61630.1"/>
    <property type="molecule type" value="Genomic_DNA"/>
</dbReference>
<feature type="domain" description="NodB homology" evidence="3">
    <location>
        <begin position="304"/>
        <end position="485"/>
    </location>
</feature>
<dbReference type="GO" id="GO:0005975">
    <property type="term" value="P:carbohydrate metabolic process"/>
    <property type="evidence" value="ECO:0007669"/>
    <property type="project" value="InterPro"/>
</dbReference>
<dbReference type="AlphaFoldDB" id="A0A9D1PH01"/>
<protein>
    <submittedName>
        <fullName evidence="4">Polysaccharide deacetylase family protein</fullName>
    </submittedName>
</protein>
<dbReference type="PANTHER" id="PTHR10587">
    <property type="entry name" value="GLYCOSYL TRANSFERASE-RELATED"/>
    <property type="match status" value="1"/>
</dbReference>
<name>A0A9D1PH01_9FIRM</name>